<dbReference type="Proteomes" id="UP000036313">
    <property type="component" value="Unassembled WGS sequence"/>
</dbReference>
<dbReference type="PANTHER" id="PTHR41259">
    <property type="entry name" value="DOUBLE-STRAND BREAK REPAIR RAD50 ATPASE, PUTATIVE-RELATED"/>
    <property type="match status" value="1"/>
</dbReference>
<dbReference type="PATRIC" id="fig|1807.14.peg.530"/>
<dbReference type="InterPro" id="IPR041685">
    <property type="entry name" value="AAA_GajA/Old/RecF-like"/>
</dbReference>
<dbReference type="RefSeq" id="WP_048422004.1">
    <property type="nucleotide sequence ID" value="NZ_JYNU01000003.1"/>
</dbReference>
<feature type="domain" description="Endonuclease GajA/Old nuclease/RecF-like AAA" evidence="2">
    <location>
        <begin position="1"/>
        <end position="62"/>
    </location>
</feature>
<evidence type="ECO:0000256" key="1">
    <source>
        <dbReference type="SAM" id="Coils"/>
    </source>
</evidence>
<evidence type="ECO:0000313" key="4">
    <source>
        <dbReference type="Proteomes" id="UP000036313"/>
    </source>
</evidence>
<sequence>MKLHRLTLTNYRGITHRDITFPDNGVIVISGANEIGKSSMLEALDLLLESKDRSTKKDVKQVKPTHADVGAEVTAEMSTGAYRFVYRKRFHKKPETELTILAPRREQLTGDEAHERVRAILAETVDLDLWQAQRVIQAASTSATELSGCDALSRALDVVAGEVDDTPAGAGPADALLVDRIDEEYRRYFTATGRPTAEWLAAINRLKAADEDVARCAAAIAEVDEAVRRHATLTVDLEMATREKNSTAIEVAAAQQSADAVATLTAQLEQARVRAEAAASTHAASLATLTERRRTRAEVDERIATVARLRTDAESAAEDAATAREMRAAAEATAAAAKTDLQRCKERVDAAHAAVALLADREEADRLSARIATIERHQRELDAVRRDLARITVTAESMTMLEKAAAAVERAAAAVEQTSARIEVVAEADVDVAIDGTPVPLAPGQTWTTSVSGATGIDVPGVLSVRVIAGATAAGTQAAFDRAQETLAAALREVGAPDLETARALGTRRQELLASSKQITAVLEALAADDSVEILRSRLASVQERLLTDHDHDGGLFDAPSTESPLDPKAQRLELVEATAAHQQALRECDTHIKVAEGAATLLAEREMRSARLSEKLGVVAEELAAAEQRLAQARAAVPDEELAVTVQSHAEVAAAAQSGVDRLGEELASHQPDLVTARLAEARSAGARAAARCDDVVEALRDVAAQLKVFGTEGRKGRLDTAETERQHAAADHERVQRRARAAQLLRTVMGRHRDAMRSRYVDPFRGEVERLGRIVFGDTFEVDVDSDLRIGHRTLSGRTVPYDSLSGGAKEQLGIVARLAGAALVATDDTVPVVIDDALGFTDPDRLTRMAEVFDAVAGDGQVIILTCSPQRYAGVQTARHIELVS</sequence>
<organism evidence="3 4">
    <name type="scientific">Mycolicibacterium obuense</name>
    <dbReference type="NCBI Taxonomy" id="1807"/>
    <lineage>
        <taxon>Bacteria</taxon>
        <taxon>Bacillati</taxon>
        <taxon>Actinomycetota</taxon>
        <taxon>Actinomycetes</taxon>
        <taxon>Mycobacteriales</taxon>
        <taxon>Mycobacteriaceae</taxon>
        <taxon>Mycolicibacterium</taxon>
    </lineage>
</organism>
<feature type="coiled-coil region" evidence="1">
    <location>
        <begin position="374"/>
        <end position="421"/>
    </location>
</feature>
<dbReference type="InterPro" id="IPR027417">
    <property type="entry name" value="P-loop_NTPase"/>
</dbReference>
<dbReference type="AlphaFoldDB" id="A0A0J6WFH0"/>
<comment type="caution">
    <text evidence="3">The sequence shown here is derived from an EMBL/GenBank/DDBJ whole genome shotgun (WGS) entry which is preliminary data.</text>
</comment>
<dbReference type="Gene3D" id="3.40.50.300">
    <property type="entry name" value="P-loop containing nucleotide triphosphate hydrolases"/>
    <property type="match status" value="2"/>
</dbReference>
<protein>
    <submittedName>
        <fullName evidence="3">Chromosome segregation protein</fullName>
    </submittedName>
</protein>
<dbReference type="SUPFAM" id="SSF52540">
    <property type="entry name" value="P-loop containing nucleoside triphosphate hydrolases"/>
    <property type="match status" value="1"/>
</dbReference>
<dbReference type="Pfam" id="PF13175">
    <property type="entry name" value="AAA_15"/>
    <property type="match status" value="1"/>
</dbReference>
<accession>A0A0J6WFH0</accession>
<keyword evidence="1" id="KW-0175">Coiled coil</keyword>
<feature type="coiled-coil region" evidence="1">
    <location>
        <begin position="617"/>
        <end position="644"/>
    </location>
</feature>
<evidence type="ECO:0000259" key="2">
    <source>
        <dbReference type="Pfam" id="PF13175"/>
    </source>
</evidence>
<dbReference type="PANTHER" id="PTHR41259:SF1">
    <property type="entry name" value="DOUBLE-STRAND BREAK REPAIR RAD50 ATPASE, PUTATIVE-RELATED"/>
    <property type="match status" value="1"/>
</dbReference>
<name>A0A0J6WFH0_9MYCO</name>
<proteinExistence type="predicted"/>
<reference evidence="3 4" key="1">
    <citation type="journal article" date="2015" name="Genome Biol. Evol.">
        <title>Characterization of Three Mycobacterium spp. with Potential Use in Bioremediation by Genome Sequencing and Comparative Genomics.</title>
        <authorList>
            <person name="Das S."/>
            <person name="Pettersson B.M."/>
            <person name="Behra P.R."/>
            <person name="Ramesh M."/>
            <person name="Dasgupta S."/>
            <person name="Bhattacharya A."/>
            <person name="Kirsebom L.A."/>
        </authorList>
    </citation>
    <scope>NUCLEOTIDE SEQUENCE [LARGE SCALE GENOMIC DNA]</scope>
    <source>
        <strain evidence="3 4">DSM 44075</strain>
    </source>
</reference>
<evidence type="ECO:0000313" key="3">
    <source>
        <dbReference type="EMBL" id="KMO81294.1"/>
    </source>
</evidence>
<dbReference type="EMBL" id="JYNU01000003">
    <property type="protein sequence ID" value="KMO81294.1"/>
    <property type="molecule type" value="Genomic_DNA"/>
</dbReference>
<gene>
    <name evidence="3" type="ORF">MOBUDSM44075_00521</name>
</gene>